<dbReference type="SUPFAM" id="SSF53474">
    <property type="entry name" value="alpha/beta-Hydrolases"/>
    <property type="match status" value="1"/>
</dbReference>
<dbReference type="GO" id="GO:0006508">
    <property type="term" value="P:proteolysis"/>
    <property type="evidence" value="ECO:0007669"/>
    <property type="project" value="UniProtKB-KW"/>
</dbReference>
<dbReference type="Proteomes" id="UP000770015">
    <property type="component" value="Unassembled WGS sequence"/>
</dbReference>
<evidence type="ECO:0000256" key="3">
    <source>
        <dbReference type="ARBA" id="ARBA00022670"/>
    </source>
</evidence>
<evidence type="ECO:0000313" key="7">
    <source>
        <dbReference type="EMBL" id="KAH6689015.1"/>
    </source>
</evidence>
<sequence>MKLSALISLLAIGSAAAIPSPLQPRTTCSTAGKPKVTVKKISNLCETKPGLKSYSGTVSLPATPEFPFEQNIFFWLFESRNKPKTDPLTLWINGGPGSPSIDQALGHNGPCKVNSDSKTTTNNPWSWNNRANLLYIDQPTHTGFSFDAPFPGRIDILTGKIFGPSDTPPASAILDDGKFSSQKEASLLSTSQNVARVLWTFMQAWSADSALKAYSRPSIHLWSQSYGGHYVPAIATHFEAQSATIASSPSPPLANLLCRPRPIRIASVGIISAFVDILLQAPGTLEFAHTNTYGRELLTEAQADARGAAFNAPGSCADQILACRAAIDEFDPEGYGNQPAIIAPCYTAVVVCAGAVGDPAVEAGVDPLDFTQPEGTHFPPPYAFGFLNRPNIQAQLGAKVNTTTFNNRFEGPFVISGDTLRSFVPELESLIDVSIPVHIIYGDRDFRTNWFGGEDLSLALGGPYFASAGYAPLTVSSSTAGHTRQVGKFSFTKLNGAGHEAPWYKPEASYAIYQRALDGKDIATGSTSVGSSYATSGLSNIRNIPATPPGPTPPTFCYTKRVPLVPGQCTAAQLTALRDGTAVVENFVVVSPAWTP</sequence>
<feature type="signal peptide" evidence="6">
    <location>
        <begin position="1"/>
        <end position="17"/>
    </location>
</feature>
<keyword evidence="3" id="KW-0645">Protease</keyword>
<dbReference type="PRINTS" id="PR00724">
    <property type="entry name" value="CRBOXYPTASEC"/>
</dbReference>
<reference evidence="7" key="1">
    <citation type="journal article" date="2021" name="Nat. Commun.">
        <title>Genetic determinants of endophytism in the Arabidopsis root mycobiome.</title>
        <authorList>
            <person name="Mesny F."/>
            <person name="Miyauchi S."/>
            <person name="Thiergart T."/>
            <person name="Pickel B."/>
            <person name="Atanasova L."/>
            <person name="Karlsson M."/>
            <person name="Huettel B."/>
            <person name="Barry K.W."/>
            <person name="Haridas S."/>
            <person name="Chen C."/>
            <person name="Bauer D."/>
            <person name="Andreopoulos W."/>
            <person name="Pangilinan J."/>
            <person name="LaButti K."/>
            <person name="Riley R."/>
            <person name="Lipzen A."/>
            <person name="Clum A."/>
            <person name="Drula E."/>
            <person name="Henrissat B."/>
            <person name="Kohler A."/>
            <person name="Grigoriev I.V."/>
            <person name="Martin F.M."/>
            <person name="Hacquard S."/>
        </authorList>
    </citation>
    <scope>NUCLEOTIDE SEQUENCE</scope>
    <source>
        <strain evidence="7">MPI-SDFR-AT-0117</strain>
    </source>
</reference>
<evidence type="ECO:0000256" key="5">
    <source>
        <dbReference type="ARBA" id="ARBA00023180"/>
    </source>
</evidence>
<dbReference type="InterPro" id="IPR001563">
    <property type="entry name" value="Peptidase_S10"/>
</dbReference>
<keyword evidence="8" id="KW-1185">Reference proteome</keyword>
<evidence type="ECO:0000256" key="4">
    <source>
        <dbReference type="ARBA" id="ARBA00022801"/>
    </source>
</evidence>
<dbReference type="PANTHER" id="PTHR11802">
    <property type="entry name" value="SERINE PROTEASE FAMILY S10 SERINE CARBOXYPEPTIDASE"/>
    <property type="match status" value="1"/>
</dbReference>
<dbReference type="Pfam" id="PF00450">
    <property type="entry name" value="Peptidase_S10"/>
    <property type="match status" value="1"/>
</dbReference>
<dbReference type="InterPro" id="IPR029058">
    <property type="entry name" value="AB_hydrolase_fold"/>
</dbReference>
<dbReference type="GO" id="GO:0000324">
    <property type="term" value="C:fungal-type vacuole"/>
    <property type="evidence" value="ECO:0007669"/>
    <property type="project" value="TreeGrafter"/>
</dbReference>
<accession>A0A9P9A9I8</accession>
<keyword evidence="4" id="KW-0378">Hydrolase</keyword>
<keyword evidence="5" id="KW-0325">Glycoprotein</keyword>
<dbReference type="PANTHER" id="PTHR11802:SF64">
    <property type="entry name" value="CARBOXYPEPTIDASE"/>
    <property type="match status" value="1"/>
</dbReference>
<organism evidence="7 8">
    <name type="scientific">Plectosphaerella plurivora</name>
    <dbReference type="NCBI Taxonomy" id="936078"/>
    <lineage>
        <taxon>Eukaryota</taxon>
        <taxon>Fungi</taxon>
        <taxon>Dikarya</taxon>
        <taxon>Ascomycota</taxon>
        <taxon>Pezizomycotina</taxon>
        <taxon>Sordariomycetes</taxon>
        <taxon>Hypocreomycetidae</taxon>
        <taxon>Glomerellales</taxon>
        <taxon>Plectosphaerellaceae</taxon>
        <taxon>Plectosphaerella</taxon>
    </lineage>
</organism>
<keyword evidence="2 7" id="KW-0121">Carboxypeptidase</keyword>
<dbReference type="GO" id="GO:0004185">
    <property type="term" value="F:serine-type carboxypeptidase activity"/>
    <property type="evidence" value="ECO:0007669"/>
    <property type="project" value="InterPro"/>
</dbReference>
<comment type="similarity">
    <text evidence="1">Belongs to the peptidase S10 family.</text>
</comment>
<feature type="chain" id="PRO_5040184357" evidence="6">
    <location>
        <begin position="18"/>
        <end position="596"/>
    </location>
</feature>
<keyword evidence="6" id="KW-0732">Signal</keyword>
<dbReference type="Gene3D" id="3.40.50.1820">
    <property type="entry name" value="alpha/beta hydrolase"/>
    <property type="match status" value="1"/>
</dbReference>
<name>A0A9P9A9I8_9PEZI</name>
<protein>
    <submittedName>
        <fullName evidence="7">Carboxypeptidase S1</fullName>
    </submittedName>
</protein>
<evidence type="ECO:0000256" key="1">
    <source>
        <dbReference type="ARBA" id="ARBA00009431"/>
    </source>
</evidence>
<evidence type="ECO:0000256" key="2">
    <source>
        <dbReference type="ARBA" id="ARBA00022645"/>
    </source>
</evidence>
<comment type="caution">
    <text evidence="7">The sequence shown here is derived from an EMBL/GenBank/DDBJ whole genome shotgun (WGS) entry which is preliminary data.</text>
</comment>
<evidence type="ECO:0000256" key="6">
    <source>
        <dbReference type="SAM" id="SignalP"/>
    </source>
</evidence>
<proteinExistence type="inferred from homology"/>
<dbReference type="AlphaFoldDB" id="A0A9P9A9I8"/>
<dbReference type="EMBL" id="JAGSXJ010000008">
    <property type="protein sequence ID" value="KAH6689015.1"/>
    <property type="molecule type" value="Genomic_DNA"/>
</dbReference>
<dbReference type="OrthoDB" id="443318at2759"/>
<gene>
    <name evidence="7" type="ORF">F5X68DRAFT_260598</name>
</gene>
<evidence type="ECO:0000313" key="8">
    <source>
        <dbReference type="Proteomes" id="UP000770015"/>
    </source>
</evidence>